<evidence type="ECO:0000256" key="1">
    <source>
        <dbReference type="ARBA" id="ARBA00022630"/>
    </source>
</evidence>
<dbReference type="GO" id="GO:0016491">
    <property type="term" value="F:oxidoreductase activity"/>
    <property type="evidence" value="ECO:0007669"/>
    <property type="project" value="InterPro"/>
</dbReference>
<organism evidence="4 5">
    <name type="scientific">Alkaliphilus peptidifermentans DSM 18978</name>
    <dbReference type="NCBI Taxonomy" id="1120976"/>
    <lineage>
        <taxon>Bacteria</taxon>
        <taxon>Bacillati</taxon>
        <taxon>Bacillota</taxon>
        <taxon>Clostridia</taxon>
        <taxon>Peptostreptococcales</taxon>
        <taxon>Natronincolaceae</taxon>
        <taxon>Alkaliphilus</taxon>
    </lineage>
</organism>
<proteinExistence type="predicted"/>
<keyword evidence="1" id="KW-0285">Flavoprotein</keyword>
<dbReference type="EMBL" id="FMUS01000050">
    <property type="protein sequence ID" value="SCZ10468.1"/>
    <property type="molecule type" value="Genomic_DNA"/>
</dbReference>
<dbReference type="InterPro" id="IPR029039">
    <property type="entry name" value="Flavoprotein-like_sf"/>
</dbReference>
<dbReference type="STRING" id="1120976.SAMN03080606_04288"/>
<keyword evidence="5" id="KW-1185">Reference proteome</keyword>
<name>A0A1G5LDU2_9FIRM</name>
<evidence type="ECO:0000313" key="5">
    <source>
        <dbReference type="Proteomes" id="UP000198636"/>
    </source>
</evidence>
<dbReference type="AlphaFoldDB" id="A0A1G5LDU2"/>
<evidence type="ECO:0000256" key="2">
    <source>
        <dbReference type="ARBA" id="ARBA00022643"/>
    </source>
</evidence>
<accession>A0A1G5LDU2</accession>
<dbReference type="Proteomes" id="UP000198636">
    <property type="component" value="Unassembled WGS sequence"/>
</dbReference>
<gene>
    <name evidence="4" type="ORF">SAMN03080606_04288</name>
</gene>
<evidence type="ECO:0000259" key="3">
    <source>
        <dbReference type="Pfam" id="PF03358"/>
    </source>
</evidence>
<feature type="domain" description="NADPH-dependent FMN reductase-like" evidence="3">
    <location>
        <begin position="3"/>
        <end position="112"/>
    </location>
</feature>
<sequence>MLKILAIMGSPRKGKNNEVLLDNMLQGIQDVSQLIEIEKIYAADVGAVPCSACDACTKRLGCIKNDSINDIFEKYNSADIIILTSPIYFNSISAQLKALIDRNQAIWSSKYALKKSLINRDKKRFGYVICTAGAVDQPFGLSAVVPIMDLFFKSINTEYIGNLFVTNLDEVPVYLNEEKLKEARTAGKKLMEEYNASF</sequence>
<dbReference type="PANTHER" id="PTHR43278:SF4">
    <property type="entry name" value="NAD(P)H-DEPENDENT FMN-CONTAINING OXIDOREDUCTASE YWQN-RELATED"/>
    <property type="match status" value="1"/>
</dbReference>
<dbReference type="InterPro" id="IPR005025">
    <property type="entry name" value="FMN_Rdtase-like_dom"/>
</dbReference>
<dbReference type="SUPFAM" id="SSF52218">
    <property type="entry name" value="Flavoproteins"/>
    <property type="match status" value="1"/>
</dbReference>
<dbReference type="InterPro" id="IPR051796">
    <property type="entry name" value="ISF_SsuE-like"/>
</dbReference>
<dbReference type="PANTHER" id="PTHR43278">
    <property type="entry name" value="NAD(P)H-DEPENDENT FMN-CONTAINING OXIDOREDUCTASE YWQN-RELATED"/>
    <property type="match status" value="1"/>
</dbReference>
<dbReference type="Pfam" id="PF03358">
    <property type="entry name" value="FMN_red"/>
    <property type="match status" value="1"/>
</dbReference>
<dbReference type="RefSeq" id="WP_176759139.1">
    <property type="nucleotide sequence ID" value="NZ_FMUS01000050.1"/>
</dbReference>
<keyword evidence="2" id="KW-0288">FMN</keyword>
<evidence type="ECO:0000313" key="4">
    <source>
        <dbReference type="EMBL" id="SCZ10468.1"/>
    </source>
</evidence>
<dbReference type="Gene3D" id="3.40.50.360">
    <property type="match status" value="1"/>
</dbReference>
<protein>
    <submittedName>
        <fullName evidence="4">NADPH-dependent FMN reductase</fullName>
    </submittedName>
</protein>
<reference evidence="4 5" key="1">
    <citation type="submission" date="2016-10" db="EMBL/GenBank/DDBJ databases">
        <authorList>
            <person name="de Groot N.N."/>
        </authorList>
    </citation>
    <scope>NUCLEOTIDE SEQUENCE [LARGE SCALE GENOMIC DNA]</scope>
    <source>
        <strain evidence="4 5">DSM 18978</strain>
    </source>
</reference>